<dbReference type="PANTHER" id="PTHR21540:SF0">
    <property type="entry name" value="PHD FAMILY PROTEIN"/>
    <property type="match status" value="1"/>
</dbReference>
<feature type="region of interest" description="Disordered" evidence="2">
    <location>
        <begin position="219"/>
        <end position="287"/>
    </location>
</feature>
<dbReference type="RefSeq" id="XP_014555531.1">
    <property type="nucleotide sequence ID" value="XM_014700045.1"/>
</dbReference>
<dbReference type="OrthoDB" id="8062037at2759"/>
<feature type="non-terminal residue" evidence="4">
    <location>
        <position position="1"/>
    </location>
</feature>
<dbReference type="PANTHER" id="PTHR21540">
    <property type="entry name" value="RING FINGER AND SWIM DOMAIN-CONTAINING PROTEIN 2"/>
    <property type="match status" value="1"/>
</dbReference>
<gene>
    <name evidence="4" type="ORF">COCVIDRAFT_102048</name>
</gene>
<evidence type="ECO:0000256" key="1">
    <source>
        <dbReference type="PROSITE-ProRule" id="PRU00175"/>
    </source>
</evidence>
<evidence type="ECO:0000259" key="3">
    <source>
        <dbReference type="PROSITE" id="PS50089"/>
    </source>
</evidence>
<dbReference type="EMBL" id="KI968745">
    <property type="protein sequence ID" value="EUN25951.1"/>
    <property type="molecule type" value="Genomic_DNA"/>
</dbReference>
<reference evidence="4 5" key="1">
    <citation type="journal article" date="2013" name="PLoS Genet.">
        <title>Comparative genome structure, secondary metabolite, and effector coding capacity across Cochliobolus pathogens.</title>
        <authorList>
            <person name="Condon B.J."/>
            <person name="Leng Y."/>
            <person name="Wu D."/>
            <person name="Bushley K.E."/>
            <person name="Ohm R.A."/>
            <person name="Otillar R."/>
            <person name="Martin J."/>
            <person name="Schackwitz W."/>
            <person name="Grimwood J."/>
            <person name="MohdZainudin N."/>
            <person name="Xue C."/>
            <person name="Wang R."/>
            <person name="Manning V.A."/>
            <person name="Dhillon B."/>
            <person name="Tu Z.J."/>
            <person name="Steffenson B.J."/>
            <person name="Salamov A."/>
            <person name="Sun H."/>
            <person name="Lowry S."/>
            <person name="LaButti K."/>
            <person name="Han J."/>
            <person name="Copeland A."/>
            <person name="Lindquist E."/>
            <person name="Barry K."/>
            <person name="Schmutz J."/>
            <person name="Baker S.E."/>
            <person name="Ciuffetti L.M."/>
            <person name="Grigoriev I.V."/>
            <person name="Zhong S."/>
            <person name="Turgeon B.G."/>
        </authorList>
    </citation>
    <scope>NUCLEOTIDE SEQUENCE [LARGE SCALE GENOMIC DNA]</scope>
    <source>
        <strain evidence="4 5">FI3</strain>
    </source>
</reference>
<dbReference type="InterPro" id="IPR039903">
    <property type="entry name" value="Zswim2"/>
</dbReference>
<evidence type="ECO:0000256" key="2">
    <source>
        <dbReference type="SAM" id="MobiDB-lite"/>
    </source>
</evidence>
<dbReference type="Proteomes" id="UP000054337">
    <property type="component" value="Unassembled WGS sequence"/>
</dbReference>
<dbReference type="InterPro" id="IPR001841">
    <property type="entry name" value="Znf_RING"/>
</dbReference>
<feature type="compositionally biased region" description="Acidic residues" evidence="2">
    <location>
        <begin position="271"/>
        <end position="287"/>
    </location>
</feature>
<keyword evidence="1" id="KW-0863">Zinc-finger</keyword>
<dbReference type="GeneID" id="26248317"/>
<proteinExistence type="predicted"/>
<dbReference type="PROSITE" id="PS50089">
    <property type="entry name" value="ZF_RING_2"/>
    <property type="match status" value="1"/>
</dbReference>
<protein>
    <recommendedName>
        <fullName evidence="3">RING-type domain-containing protein</fullName>
    </recommendedName>
</protein>
<dbReference type="Pfam" id="PF13639">
    <property type="entry name" value="zf-RING_2"/>
    <property type="match status" value="1"/>
</dbReference>
<keyword evidence="1" id="KW-0862">Zinc</keyword>
<dbReference type="InterPro" id="IPR013083">
    <property type="entry name" value="Znf_RING/FYVE/PHD"/>
</dbReference>
<dbReference type="Gene3D" id="3.30.40.10">
    <property type="entry name" value="Zinc/RING finger domain, C3HC4 (zinc finger)"/>
    <property type="match status" value="1"/>
</dbReference>
<feature type="compositionally biased region" description="Acidic residues" evidence="2">
    <location>
        <begin position="230"/>
        <end position="258"/>
    </location>
</feature>
<organism evidence="4 5">
    <name type="scientific">Bipolaris victoriae (strain FI3)</name>
    <name type="common">Victoria blight of oats agent</name>
    <name type="synonym">Cochliobolus victoriae</name>
    <dbReference type="NCBI Taxonomy" id="930091"/>
    <lineage>
        <taxon>Eukaryota</taxon>
        <taxon>Fungi</taxon>
        <taxon>Dikarya</taxon>
        <taxon>Ascomycota</taxon>
        <taxon>Pezizomycotina</taxon>
        <taxon>Dothideomycetes</taxon>
        <taxon>Pleosporomycetidae</taxon>
        <taxon>Pleosporales</taxon>
        <taxon>Pleosporineae</taxon>
        <taxon>Pleosporaceae</taxon>
        <taxon>Bipolaris</taxon>
    </lineage>
</organism>
<dbReference type="SUPFAM" id="SSF57850">
    <property type="entry name" value="RING/U-box"/>
    <property type="match status" value="1"/>
</dbReference>
<feature type="domain" description="RING-type" evidence="3">
    <location>
        <begin position="30"/>
        <end position="72"/>
    </location>
</feature>
<keyword evidence="5" id="KW-1185">Reference proteome</keyword>
<dbReference type="GO" id="GO:0008270">
    <property type="term" value="F:zinc ion binding"/>
    <property type="evidence" value="ECO:0007669"/>
    <property type="project" value="UniProtKB-KW"/>
</dbReference>
<accession>W7ECR8</accession>
<name>W7ECR8_BIPV3</name>
<sequence length="287" mass="32900">FVIHEDLLCSSSGHFKKLFQQNRKAIEGECPICIEDLSGFLPLCYCRSCGQNFHMKCLDDWLQRKATCPVCHVDKPITIDLVQSRLWDAANSEPWDAYMQWLYTGVITVHLKDLGGDDSAKYCQLLMESYELGERLEDELFQKVVLKEIVVDVMISSYAISYHNIGQVYQLTNGASTLRKVMVDLYIAQADSTKLDLKYPQQFILDIARALLARQTKQNMGSEKMLAGDSSEEEEDNDESSEDEDEEDESSDDEDELTYDFRNGDRSYEPGETEAEAEEDEDEDEER</sequence>
<dbReference type="HOGENOM" id="CLU_086448_1_0_1"/>
<dbReference type="AlphaFoldDB" id="W7ECR8"/>
<keyword evidence="1" id="KW-0479">Metal-binding</keyword>
<evidence type="ECO:0000313" key="5">
    <source>
        <dbReference type="Proteomes" id="UP000054337"/>
    </source>
</evidence>
<evidence type="ECO:0000313" key="4">
    <source>
        <dbReference type="EMBL" id="EUN25951.1"/>
    </source>
</evidence>
<dbReference type="GO" id="GO:0061630">
    <property type="term" value="F:ubiquitin protein ligase activity"/>
    <property type="evidence" value="ECO:0007669"/>
    <property type="project" value="InterPro"/>
</dbReference>